<dbReference type="Proteomes" id="UP000054481">
    <property type="component" value="Unassembled WGS sequence"/>
</dbReference>
<evidence type="ECO:0000256" key="1">
    <source>
        <dbReference type="SAM" id="MobiDB-lite"/>
    </source>
</evidence>
<accession>A0A0F7ZTP6</accession>
<feature type="region of interest" description="Disordered" evidence="1">
    <location>
        <begin position="256"/>
        <end position="288"/>
    </location>
</feature>
<gene>
    <name evidence="2" type="ORF">HIM_07034</name>
</gene>
<proteinExistence type="predicted"/>
<keyword evidence="3" id="KW-1185">Reference proteome</keyword>
<dbReference type="AlphaFoldDB" id="A0A0F7ZTP6"/>
<dbReference type="EMBL" id="KQ030534">
    <property type="protein sequence ID" value="KJZ73478.1"/>
    <property type="molecule type" value="Genomic_DNA"/>
</dbReference>
<evidence type="ECO:0000313" key="2">
    <source>
        <dbReference type="EMBL" id="KJZ73478.1"/>
    </source>
</evidence>
<name>A0A0F7ZTP6_9HYPO</name>
<dbReference type="OrthoDB" id="3439512at2759"/>
<organism evidence="2 3">
    <name type="scientific">Hirsutella minnesotensis 3608</name>
    <dbReference type="NCBI Taxonomy" id="1043627"/>
    <lineage>
        <taxon>Eukaryota</taxon>
        <taxon>Fungi</taxon>
        <taxon>Dikarya</taxon>
        <taxon>Ascomycota</taxon>
        <taxon>Pezizomycotina</taxon>
        <taxon>Sordariomycetes</taxon>
        <taxon>Hypocreomycetidae</taxon>
        <taxon>Hypocreales</taxon>
        <taxon>Ophiocordycipitaceae</taxon>
        <taxon>Hirsutella</taxon>
    </lineage>
</organism>
<reference evidence="2 3" key="1">
    <citation type="journal article" date="2014" name="Genome Biol. Evol.">
        <title>Comparative genomics and transcriptomics analyses reveal divergent lifestyle features of nematode endoparasitic fungus Hirsutella minnesotensis.</title>
        <authorList>
            <person name="Lai Y."/>
            <person name="Liu K."/>
            <person name="Zhang X."/>
            <person name="Zhang X."/>
            <person name="Li K."/>
            <person name="Wang N."/>
            <person name="Shu C."/>
            <person name="Wu Y."/>
            <person name="Wang C."/>
            <person name="Bushley K.E."/>
            <person name="Xiang M."/>
            <person name="Liu X."/>
        </authorList>
    </citation>
    <scope>NUCLEOTIDE SEQUENCE [LARGE SCALE GENOMIC DNA]</scope>
    <source>
        <strain evidence="2 3">3608</strain>
    </source>
</reference>
<protein>
    <submittedName>
        <fullName evidence="2">Uncharacterized protein</fullName>
    </submittedName>
</protein>
<sequence>MDPACEFVEFFVFCEPPLRPDGVDSAVRLLTAAYPAQVELLEVLYEPQHAWFKLIAQSAHQDSITDTLASILQKTIEDDARHPGPSRIIPWSLVADTYGSQYDSSQWPADIQQMTFKAAWRGLQSRRGWTISQFLQDLMLISKNDDMPSTLRELETHVQCLLTHNMAGNLIYLGSNSSRAQVDEAVQILENFRQTVVSSFDANDMAQGTTSEPALGLAQPANSVEAWRDDMLKELPLGCQGVYTRDSQLLFEAFRDPEPTADHGSPSTRDNPDHRFEGDDLISFEPTSSDLAEVQGVEAFW</sequence>
<evidence type="ECO:0000313" key="3">
    <source>
        <dbReference type="Proteomes" id="UP000054481"/>
    </source>
</evidence>